<dbReference type="PROSITE" id="PS01287">
    <property type="entry name" value="RTC"/>
    <property type="match status" value="1"/>
</dbReference>
<dbReference type="Gene3D" id="3.65.10.20">
    <property type="entry name" value="RNA 3'-terminal phosphate cyclase domain"/>
    <property type="match status" value="1"/>
</dbReference>
<feature type="domain" description="RNA 3'-terminal phosphate cyclase" evidence="6">
    <location>
        <begin position="14"/>
        <end position="354"/>
    </location>
</feature>
<comment type="similarity">
    <text evidence="2">Belongs to the RNA 3'-terminal cyclase family. Type 2 subfamily.</text>
</comment>
<dbReference type="GO" id="GO:0000479">
    <property type="term" value="P:endonucleolytic cleavage of tricistronic rRNA transcript (SSU-rRNA, 5.8S rRNA, LSU-rRNA)"/>
    <property type="evidence" value="ECO:0007669"/>
    <property type="project" value="TreeGrafter"/>
</dbReference>
<dbReference type="Pfam" id="PF01137">
    <property type="entry name" value="RTC"/>
    <property type="match status" value="1"/>
</dbReference>
<evidence type="ECO:0000259" key="6">
    <source>
        <dbReference type="Pfam" id="PF01137"/>
    </source>
</evidence>
<dbReference type="Proteomes" id="UP000193986">
    <property type="component" value="Unassembled WGS sequence"/>
</dbReference>
<dbReference type="Pfam" id="PF05189">
    <property type="entry name" value="RTC_insert"/>
    <property type="match status" value="1"/>
</dbReference>
<keyword evidence="4" id="KW-0539">Nucleus</keyword>
<dbReference type="GO" id="GO:0005730">
    <property type="term" value="C:nucleolus"/>
    <property type="evidence" value="ECO:0007669"/>
    <property type="project" value="UniProtKB-SubCell"/>
</dbReference>
<gene>
    <name evidence="8" type="ORF">BCR39DRAFT_489233</name>
</gene>
<reference evidence="8 9" key="1">
    <citation type="submission" date="2016-07" db="EMBL/GenBank/DDBJ databases">
        <title>Pervasive Adenine N6-methylation of Active Genes in Fungi.</title>
        <authorList>
            <consortium name="DOE Joint Genome Institute"/>
            <person name="Mondo S.J."/>
            <person name="Dannebaum R.O."/>
            <person name="Kuo R.C."/>
            <person name="Labutti K."/>
            <person name="Haridas S."/>
            <person name="Kuo A."/>
            <person name="Salamov A."/>
            <person name="Ahrendt S.R."/>
            <person name="Lipzen A."/>
            <person name="Sullivan W."/>
            <person name="Andreopoulos W.B."/>
            <person name="Clum A."/>
            <person name="Lindquist E."/>
            <person name="Daum C."/>
            <person name="Ramamoorthy G.K."/>
            <person name="Gryganskyi A."/>
            <person name="Culley D."/>
            <person name="Magnuson J.K."/>
            <person name="James T.Y."/>
            <person name="O'Malley M.A."/>
            <person name="Stajich J.E."/>
            <person name="Spatafora J.W."/>
            <person name="Visel A."/>
            <person name="Grigoriev I.V."/>
        </authorList>
    </citation>
    <scope>NUCLEOTIDE SEQUENCE [LARGE SCALE GENOMIC DNA]</scope>
    <source>
        <strain evidence="8 9">68-887.2</strain>
    </source>
</reference>
<dbReference type="STRING" id="71784.A0A1Y2BL29"/>
<dbReference type="PANTHER" id="PTHR11096:SF1">
    <property type="entry name" value="RNA 3'-TERMINAL PHOSPHATE CYCLASE-LIKE PROTEIN"/>
    <property type="match status" value="1"/>
</dbReference>
<dbReference type="InterPro" id="IPR016443">
    <property type="entry name" value="RNA3'_term_phos_cyc_type_2"/>
</dbReference>
<feature type="region of interest" description="Disordered" evidence="5">
    <location>
        <begin position="265"/>
        <end position="284"/>
    </location>
</feature>
<dbReference type="InterPro" id="IPR020719">
    <property type="entry name" value="RNA3'_term_phos_cycl-like_CS"/>
</dbReference>
<dbReference type="NCBIfam" id="TIGR03400">
    <property type="entry name" value="18S_RNA_Rcl1p"/>
    <property type="match status" value="1"/>
</dbReference>
<feature type="domain" description="RNA 3'-terminal phosphate cyclase insert" evidence="7">
    <location>
        <begin position="189"/>
        <end position="301"/>
    </location>
</feature>
<dbReference type="AlphaFoldDB" id="A0A1Y2BL29"/>
<dbReference type="InParanoid" id="A0A1Y2BL29"/>
<evidence type="ECO:0000256" key="5">
    <source>
        <dbReference type="SAM" id="MobiDB-lite"/>
    </source>
</evidence>
<dbReference type="InterPro" id="IPR037136">
    <property type="entry name" value="RNA3'_phos_cyclase_dom_sf"/>
</dbReference>
<dbReference type="Gene3D" id="3.30.360.20">
    <property type="entry name" value="RNA 3'-terminal phosphate cyclase, insert domain"/>
    <property type="match status" value="1"/>
</dbReference>
<keyword evidence="3" id="KW-0690">Ribosome biogenesis</keyword>
<dbReference type="EMBL" id="MCFC01000001">
    <property type="protein sequence ID" value="ORY35483.1"/>
    <property type="molecule type" value="Genomic_DNA"/>
</dbReference>
<keyword evidence="9" id="KW-1185">Reference proteome</keyword>
<dbReference type="InterPro" id="IPR013792">
    <property type="entry name" value="RNA3'P_cycl/enolpyr_Trfase_a/b"/>
</dbReference>
<dbReference type="GO" id="GO:0004521">
    <property type="term" value="F:RNA endonuclease activity"/>
    <property type="evidence" value="ECO:0007669"/>
    <property type="project" value="TreeGrafter"/>
</dbReference>
<comment type="caution">
    <text evidence="8">The sequence shown here is derived from an EMBL/GenBank/DDBJ whole genome shotgun (WGS) entry which is preliminary data.</text>
</comment>
<organism evidence="8 9">
    <name type="scientific">Naematelia encephala</name>
    <dbReference type="NCBI Taxonomy" id="71784"/>
    <lineage>
        <taxon>Eukaryota</taxon>
        <taxon>Fungi</taxon>
        <taxon>Dikarya</taxon>
        <taxon>Basidiomycota</taxon>
        <taxon>Agaricomycotina</taxon>
        <taxon>Tremellomycetes</taxon>
        <taxon>Tremellales</taxon>
        <taxon>Naemateliaceae</taxon>
        <taxon>Naematelia</taxon>
    </lineage>
</organism>
<dbReference type="PANTHER" id="PTHR11096">
    <property type="entry name" value="RNA 3' TERMINAL PHOSPHATE CYCLASE"/>
    <property type="match status" value="1"/>
</dbReference>
<dbReference type="InterPro" id="IPR023797">
    <property type="entry name" value="RNA3'_phos_cyclase_dom"/>
</dbReference>
<evidence type="ECO:0000256" key="3">
    <source>
        <dbReference type="ARBA" id="ARBA00022517"/>
    </source>
</evidence>
<dbReference type="OrthoDB" id="1911237at2759"/>
<dbReference type="SUPFAM" id="SSF55205">
    <property type="entry name" value="EPT/RTPC-like"/>
    <property type="match status" value="1"/>
</dbReference>
<dbReference type="InterPro" id="IPR036553">
    <property type="entry name" value="RPTC_insert"/>
</dbReference>
<proteinExistence type="inferred from homology"/>
<evidence type="ECO:0000256" key="4">
    <source>
        <dbReference type="ARBA" id="ARBA00023242"/>
    </source>
</evidence>
<evidence type="ECO:0000259" key="7">
    <source>
        <dbReference type="Pfam" id="PF05189"/>
    </source>
</evidence>
<dbReference type="FunCoup" id="A0A1Y2BL29">
    <property type="interactions" value="408"/>
</dbReference>
<dbReference type="CDD" id="cd00875">
    <property type="entry name" value="RNA_Cyclase_Class_I"/>
    <property type="match status" value="1"/>
</dbReference>
<dbReference type="InterPro" id="IPR013791">
    <property type="entry name" value="RNA3'-term_phos_cycl_insert"/>
</dbReference>
<comment type="subcellular location">
    <subcellularLocation>
        <location evidence="1">Nucleus</location>
        <location evidence="1">Nucleolus</location>
    </subcellularLocation>
</comment>
<evidence type="ECO:0000256" key="2">
    <source>
        <dbReference type="ARBA" id="ARBA00007089"/>
    </source>
</evidence>
<evidence type="ECO:0000256" key="1">
    <source>
        <dbReference type="ARBA" id="ARBA00004604"/>
    </source>
</evidence>
<accession>A0A1Y2BL29</accession>
<dbReference type="FunFam" id="3.30.360.20:FF:000001">
    <property type="entry name" value="RNA terminal phosphate cyclase-like 1"/>
    <property type="match status" value="1"/>
</dbReference>
<protein>
    <submittedName>
        <fullName evidence="8">Putative RNA-3'-phosphate cyclase</fullName>
    </submittedName>
</protein>
<evidence type="ECO:0000313" key="9">
    <source>
        <dbReference type="Proteomes" id="UP000193986"/>
    </source>
</evidence>
<sequence>MPAPVTRPKSDILRFQTHHHLRQRLVLSILSGKSLRIDNIRSDDVHVGLRDYEINLLRLVEKVTNGSTIEISVTGTSFLFHPGLLPGGSHSHTCHVGRSIGYYLELLVPLAPFCKKPFDINLYGITGEQGRDMTVDMIRTVTLPHLHLFGIIDGLELQIKKRGAAPLGGGQVIFKSPVVRHLKTLNFVARGKIRKIRGVAYSTRVSPQFANRIVDSARSILNRYIPDIYLYTDVYKGDDSGKSPGYGLTLVSQSTTEALHASECLSNNQPTSSSSNPTSTLPQTPEDLGINAARLLLEEIARGGCVDSSHQWLVLLFMVLGKEDVGKCLFGNLTAHTIQFMRDLLLFFGVKFKVTPATNGTGEVLVSCVGVGYSNVNKAMA</sequence>
<evidence type="ECO:0000313" key="8">
    <source>
        <dbReference type="EMBL" id="ORY35483.1"/>
    </source>
</evidence>
<name>A0A1Y2BL29_9TREE</name>
<dbReference type="InterPro" id="IPR000228">
    <property type="entry name" value="RNA3'_term_phos_cyc"/>
</dbReference>